<accession>A0A2S9JYI9</accession>
<protein>
    <submittedName>
        <fullName evidence="2">VOC family protein</fullName>
    </submittedName>
</protein>
<reference evidence="2 3" key="1">
    <citation type="submission" date="2018-02" db="EMBL/GenBank/DDBJ databases">
        <title>The draft genome of Phyllobacterium myrsinacearum DSM5892.</title>
        <authorList>
            <person name="Li L."/>
            <person name="Liu L."/>
            <person name="Zhang X."/>
            <person name="Wang T."/>
        </authorList>
    </citation>
    <scope>NUCLEOTIDE SEQUENCE [LARGE SCALE GENOMIC DNA]</scope>
    <source>
        <strain evidence="2 3">DSM 5892</strain>
    </source>
</reference>
<dbReference type="AlphaFoldDB" id="A0A2S9JYI9"/>
<feature type="domain" description="PhnB-like" evidence="1">
    <location>
        <begin position="2"/>
        <end position="129"/>
    </location>
</feature>
<dbReference type="RefSeq" id="WP_105732636.1">
    <property type="nucleotide sequence ID" value="NZ_PVBT01000001.1"/>
</dbReference>
<dbReference type="InterPro" id="IPR028973">
    <property type="entry name" value="PhnB-like"/>
</dbReference>
<dbReference type="InterPro" id="IPR029068">
    <property type="entry name" value="Glyas_Bleomycin-R_OHBP_Dase"/>
</dbReference>
<gene>
    <name evidence="2" type="ORF">C5750_04555</name>
</gene>
<sequence>MKINAYLSFNGQCEEAFKFYEKVLNGKIEYMARFADMPEGAQMVGSEHLIIHAHMTVGENELMGADAPPSYFEKPQGMHVSLHVDSAAEADRIFAALSDGGNVTMPIGETSWATRFAMLVDRFGTPWIINHAKPM</sequence>
<comment type="caution">
    <text evidence="2">The sequence shown here is derived from an EMBL/GenBank/DDBJ whole genome shotgun (WGS) entry which is preliminary data.</text>
</comment>
<dbReference type="Gene3D" id="3.10.180.10">
    <property type="entry name" value="2,3-Dihydroxybiphenyl 1,2-Dioxygenase, domain 1"/>
    <property type="match status" value="1"/>
</dbReference>
<dbReference type="OrthoDB" id="9795306at2"/>
<dbReference type="EMBL" id="PVBT01000001">
    <property type="protein sequence ID" value="PRD58396.1"/>
    <property type="molecule type" value="Genomic_DNA"/>
</dbReference>
<dbReference type="Proteomes" id="UP000238563">
    <property type="component" value="Unassembled WGS sequence"/>
</dbReference>
<dbReference type="Pfam" id="PF06983">
    <property type="entry name" value="3-dmu-9_3-mt"/>
    <property type="match status" value="1"/>
</dbReference>
<name>A0A2S9JYI9_9HYPH</name>
<dbReference type="PANTHER" id="PTHR33990">
    <property type="entry name" value="PROTEIN YJDN-RELATED"/>
    <property type="match status" value="1"/>
</dbReference>
<keyword evidence="3" id="KW-1185">Reference proteome</keyword>
<dbReference type="CDD" id="cd06588">
    <property type="entry name" value="PhnB_like"/>
    <property type="match status" value="1"/>
</dbReference>
<dbReference type="SUPFAM" id="SSF54593">
    <property type="entry name" value="Glyoxalase/Bleomycin resistance protein/Dihydroxybiphenyl dioxygenase"/>
    <property type="match status" value="1"/>
</dbReference>
<dbReference type="PANTHER" id="PTHR33990:SF1">
    <property type="entry name" value="PROTEIN YJDN"/>
    <property type="match status" value="1"/>
</dbReference>
<evidence type="ECO:0000259" key="1">
    <source>
        <dbReference type="Pfam" id="PF06983"/>
    </source>
</evidence>
<evidence type="ECO:0000313" key="3">
    <source>
        <dbReference type="Proteomes" id="UP000238563"/>
    </source>
</evidence>
<proteinExistence type="predicted"/>
<organism evidence="2 3">
    <name type="scientific">Phyllobacterium myrsinacearum</name>
    <dbReference type="NCBI Taxonomy" id="28101"/>
    <lineage>
        <taxon>Bacteria</taxon>
        <taxon>Pseudomonadati</taxon>
        <taxon>Pseudomonadota</taxon>
        <taxon>Alphaproteobacteria</taxon>
        <taxon>Hyphomicrobiales</taxon>
        <taxon>Phyllobacteriaceae</taxon>
        <taxon>Phyllobacterium</taxon>
    </lineage>
</organism>
<evidence type="ECO:0000313" key="2">
    <source>
        <dbReference type="EMBL" id="PRD58396.1"/>
    </source>
</evidence>